<evidence type="ECO:0000313" key="3">
    <source>
        <dbReference type="EMBL" id="KAG2392515.1"/>
    </source>
</evidence>
<feature type="transmembrane region" description="Helical" evidence="2">
    <location>
        <begin position="257"/>
        <end position="281"/>
    </location>
</feature>
<evidence type="ECO:0000256" key="2">
    <source>
        <dbReference type="SAM" id="Phobius"/>
    </source>
</evidence>
<feature type="transmembrane region" description="Helical" evidence="2">
    <location>
        <begin position="180"/>
        <end position="202"/>
    </location>
</feature>
<keyword evidence="2" id="KW-0812">Transmembrane</keyword>
<feature type="transmembrane region" description="Helical" evidence="2">
    <location>
        <begin position="312"/>
        <end position="342"/>
    </location>
</feature>
<keyword evidence="2" id="KW-0472">Membrane</keyword>
<proteinExistence type="predicted"/>
<dbReference type="EMBL" id="PYSW02000004">
    <property type="protein sequence ID" value="KAG2392515.1"/>
    <property type="molecule type" value="Genomic_DNA"/>
</dbReference>
<comment type="caution">
    <text evidence="3">The sequence shown here is derived from an EMBL/GenBank/DDBJ whole genome shotgun (WGS) entry which is preliminary data.</text>
</comment>
<dbReference type="AlphaFoldDB" id="A0AA88KWF4"/>
<reference evidence="3 4" key="1">
    <citation type="journal article" date="2018" name="BMC Genomics">
        <title>The genome of Naegleria lovaniensis, the basis for a comparative approach to unravel pathogenicity factors of the human pathogenic amoeba N. fowleri.</title>
        <authorList>
            <person name="Liechti N."/>
            <person name="Schurch N."/>
            <person name="Bruggmann R."/>
            <person name="Wittwer M."/>
        </authorList>
    </citation>
    <scope>NUCLEOTIDE SEQUENCE [LARGE SCALE GENOMIC DNA]</scope>
    <source>
        <strain evidence="3 4">ATCC 30569</strain>
    </source>
</reference>
<sequence length="445" mass="49874">MVKEASFPSLDELSCSMYSKQQQAVQNSPTSFLSLIKEYSSPGDAISQFLSPFQSTADNTTTNSNNTTTHESLAALFPTSIENINSIANSCFFIVVFSVLMAVIGVIIYKGRSAMKRNHKIMFSLLCVFILVQYFGLVFRLVYNGVSLKVNSFTDLTLVENLYSYQVAVWVSSTLENVLVVSQISTIIIIMAFMMTIFINTVKISGAMTAKTYTILWWFITITTLISSIIFVGLVITLGVVNLLLKTQTIRVNAFPIYLVLFLIYIAIMLLESILFIALGVRLLMVVKKRSLNVSQVNTSMSRTLQQPYYKIVGLIIGMLLSAFLQILAGAVSIATSLYVGYLHIIDYFLQCFGVLVFAIFVLLLYGPLLLDQHHHHQEAHHHQQAQMIMMENEQLPSSARSASSPSPRMSFRKANHEQISNQEILQQDAFRVETVVDDLKQNSN</sequence>
<feature type="transmembrane region" description="Helical" evidence="2">
    <location>
        <begin position="214"/>
        <end position="245"/>
    </location>
</feature>
<evidence type="ECO:0000256" key="1">
    <source>
        <dbReference type="SAM" id="MobiDB-lite"/>
    </source>
</evidence>
<feature type="transmembrane region" description="Helical" evidence="2">
    <location>
        <begin position="87"/>
        <end position="109"/>
    </location>
</feature>
<feature type="compositionally biased region" description="Low complexity" evidence="1">
    <location>
        <begin position="397"/>
        <end position="409"/>
    </location>
</feature>
<feature type="transmembrane region" description="Helical" evidence="2">
    <location>
        <begin position="348"/>
        <end position="371"/>
    </location>
</feature>
<feature type="transmembrane region" description="Helical" evidence="2">
    <location>
        <begin position="121"/>
        <end position="143"/>
    </location>
</feature>
<protein>
    <submittedName>
        <fullName evidence="3">Uncharacterized protein</fullName>
    </submittedName>
</protein>
<name>A0AA88KWF4_NAELO</name>
<organism evidence="3 4">
    <name type="scientific">Naegleria lovaniensis</name>
    <name type="common">Amoeba</name>
    <dbReference type="NCBI Taxonomy" id="51637"/>
    <lineage>
        <taxon>Eukaryota</taxon>
        <taxon>Discoba</taxon>
        <taxon>Heterolobosea</taxon>
        <taxon>Tetramitia</taxon>
        <taxon>Eutetramitia</taxon>
        <taxon>Vahlkampfiidae</taxon>
        <taxon>Naegleria</taxon>
    </lineage>
</organism>
<dbReference type="Proteomes" id="UP000816034">
    <property type="component" value="Unassembled WGS sequence"/>
</dbReference>
<gene>
    <name evidence="3" type="ORF">C9374_011240</name>
</gene>
<dbReference type="GeneID" id="68103694"/>
<feature type="region of interest" description="Disordered" evidence="1">
    <location>
        <begin position="397"/>
        <end position="421"/>
    </location>
</feature>
<dbReference type="RefSeq" id="XP_044554409.1">
    <property type="nucleotide sequence ID" value="XM_044686874.1"/>
</dbReference>
<keyword evidence="2" id="KW-1133">Transmembrane helix</keyword>
<evidence type="ECO:0000313" key="4">
    <source>
        <dbReference type="Proteomes" id="UP000816034"/>
    </source>
</evidence>
<keyword evidence="4" id="KW-1185">Reference proteome</keyword>
<accession>A0AA88KWF4</accession>